<feature type="binding site" evidence="6">
    <location>
        <position position="398"/>
    </location>
    <ligand>
        <name>Zn(2+)</name>
        <dbReference type="ChEBI" id="CHEBI:29105"/>
        <label>1</label>
        <note>catalytic</note>
    </ligand>
</feature>
<evidence type="ECO:0000256" key="6">
    <source>
        <dbReference type="PIRSR" id="PIRSR601548-3"/>
    </source>
</evidence>
<dbReference type="PANTHER" id="PTHR10514">
    <property type="entry name" value="ANGIOTENSIN-CONVERTING ENZYME"/>
    <property type="match status" value="1"/>
</dbReference>
<feature type="disulfide bond" evidence="7">
    <location>
        <begin position="363"/>
        <end position="381"/>
    </location>
</feature>
<dbReference type="EC" id="3.4.15.1" evidence="11"/>
<feature type="binding site" evidence="6">
    <location>
        <position position="422"/>
    </location>
    <ligand>
        <name>Zn(2+)</name>
        <dbReference type="ChEBI" id="CHEBI:29105"/>
        <label>1</label>
        <note>catalytic</note>
    </ligand>
</feature>
<feature type="binding site" evidence="9">
    <location>
        <position position="398"/>
    </location>
    <ligand>
        <name>Zn(2+)</name>
        <dbReference type="ChEBI" id="CHEBI:29105"/>
        <label>2</label>
        <note>catalytic</note>
    </ligand>
</feature>
<keyword evidence="11" id="KW-0121">Carboxypeptidase</keyword>
<dbReference type="RefSeq" id="WP_407696047.1">
    <property type="nucleotide sequence ID" value="NZ_JACICF010000001.1"/>
</dbReference>
<dbReference type="Proteomes" id="UP000578569">
    <property type="component" value="Unassembled WGS sequence"/>
</dbReference>
<dbReference type="PROSITE" id="PS51257">
    <property type="entry name" value="PROKAR_LIPOPROTEIN"/>
    <property type="match status" value="1"/>
</dbReference>
<evidence type="ECO:0000256" key="9">
    <source>
        <dbReference type="PIRSR" id="PIRSR601548-8"/>
    </source>
</evidence>
<keyword evidence="2 7" id="KW-1015">Disulfide bond</keyword>
<evidence type="ECO:0000256" key="1">
    <source>
        <dbReference type="ARBA" id="ARBA00022729"/>
    </source>
</evidence>
<evidence type="ECO:0000256" key="5">
    <source>
        <dbReference type="PIRSR" id="PIRSR601548-2"/>
    </source>
</evidence>
<dbReference type="GO" id="GO:0006508">
    <property type="term" value="P:proteolysis"/>
    <property type="evidence" value="ECO:0007669"/>
    <property type="project" value="InterPro"/>
</dbReference>
<dbReference type="GO" id="GO:0008237">
    <property type="term" value="F:metallopeptidase activity"/>
    <property type="evidence" value="ECO:0007669"/>
    <property type="project" value="InterPro"/>
</dbReference>
<dbReference type="InterPro" id="IPR001548">
    <property type="entry name" value="Peptidase_M2"/>
</dbReference>
<evidence type="ECO:0000256" key="7">
    <source>
        <dbReference type="PIRSR" id="PIRSR601548-4"/>
    </source>
</evidence>
<dbReference type="AlphaFoldDB" id="A0A839Z266"/>
<feature type="binding site" evidence="6">
    <location>
        <position position="394"/>
    </location>
    <ligand>
        <name>Zn(2+)</name>
        <dbReference type="ChEBI" id="CHEBI:29105"/>
        <label>1</label>
        <note>catalytic</note>
    </ligand>
</feature>
<dbReference type="PRINTS" id="PR00791">
    <property type="entry name" value="PEPDIPTASEA"/>
</dbReference>
<evidence type="ECO:0000313" key="12">
    <source>
        <dbReference type="Proteomes" id="UP000578569"/>
    </source>
</evidence>
<dbReference type="Pfam" id="PF01401">
    <property type="entry name" value="Peptidase_M2"/>
    <property type="match status" value="1"/>
</dbReference>
<evidence type="ECO:0000256" key="2">
    <source>
        <dbReference type="ARBA" id="ARBA00023157"/>
    </source>
</evidence>
<feature type="binding site" evidence="5">
    <location>
        <position position="233"/>
    </location>
    <ligand>
        <name>chloride</name>
        <dbReference type="ChEBI" id="CHEBI:17996"/>
        <label>1</label>
    </ligand>
</feature>
<dbReference type="GO" id="GO:0004180">
    <property type="term" value="F:carboxypeptidase activity"/>
    <property type="evidence" value="ECO:0007669"/>
    <property type="project" value="UniProtKB-KW"/>
</dbReference>
<evidence type="ECO:0000313" key="11">
    <source>
        <dbReference type="EMBL" id="MBB3763685.1"/>
    </source>
</evidence>
<evidence type="ECO:0000256" key="3">
    <source>
        <dbReference type="ARBA" id="ARBA00023180"/>
    </source>
</evidence>
<organism evidence="11 12">
    <name type="scientific">Sphingomicrobium lutaoense</name>
    <dbReference type="NCBI Taxonomy" id="515949"/>
    <lineage>
        <taxon>Bacteria</taxon>
        <taxon>Pseudomonadati</taxon>
        <taxon>Pseudomonadota</taxon>
        <taxon>Alphaproteobacteria</taxon>
        <taxon>Sphingomonadales</taxon>
        <taxon>Sphingomonadaceae</taxon>
        <taxon>Sphingomicrobium</taxon>
    </lineage>
</organism>
<feature type="signal peptide" evidence="10">
    <location>
        <begin position="1"/>
        <end position="21"/>
    </location>
</feature>
<dbReference type="SUPFAM" id="SSF55486">
    <property type="entry name" value="Metalloproteases ('zincins'), catalytic domain"/>
    <property type="match status" value="1"/>
</dbReference>
<dbReference type="GO" id="GO:0008241">
    <property type="term" value="F:peptidyl-dipeptidase activity"/>
    <property type="evidence" value="ECO:0007669"/>
    <property type="project" value="UniProtKB-EC"/>
</dbReference>
<feature type="disulfide bond" evidence="7">
    <location>
        <begin position="549"/>
        <end position="561"/>
    </location>
</feature>
<dbReference type="Gene3D" id="1.10.1370.30">
    <property type="match status" value="2"/>
</dbReference>
<evidence type="ECO:0000256" key="10">
    <source>
        <dbReference type="SAM" id="SignalP"/>
    </source>
</evidence>
<feature type="active site" description="Proton donor 1" evidence="4">
    <location>
        <position position="524"/>
    </location>
</feature>
<sequence>MKRLSATISLAALALAGCTTASDAPVARASAEPVPEPLLADADLEHPLTPAGAKAFVEEVEAEFLELSDIAGRAAWINSTYILDDSDRLSAYFGTIFTEKGVEYASKAAKYAEVEGLDYDTARKLDILRGSLTLAAPSRDGAAKELNEIATKLQSMYGKGKAELDGKEVPGVDAEEMMATLRDPAKLKQLWTSWHDNVGKPMKDDYARMVAIANEGARELGYADTGNMWRSQYDMTPQEFSAMYDRLWAETKPLYDDLHCYVRSELNEFYGDDVQPANGPIRADLLGNMWAQEWGAIYDIVAPEGAGDLGYNLTDLLIANDVDEVEMVRIGERFYTSLGLDPLPESFWEKSQFIKPQDREVVCHASAWNVDNVDDLRIKMCIKRNEADFVTIHHELGHNYYQRAYNQQPYLYLNGANDGFHEAIGDFVALSVTPEYLVQIGLLDADKVPSADKDIGLLLSQAMDKVAFLPFGLLVDKWRWGVFDGSTPPAQYNDSWVGLKQQYQGIVPPVPRGPDAFDPGAKYHIPGNTPYARYFLARILQFQFYKAACDMAGWDGPLHRCSFYGNKEVGQRLNAMLEMGASKPWPDALESFTGTRQMTAKPMVEYFAPLHTWLKEQNQGKNCGWNS</sequence>
<proteinExistence type="predicted"/>
<keyword evidence="11" id="KW-0645">Protease</keyword>
<accession>A0A839Z266</accession>
<keyword evidence="11" id="KW-0378">Hydrolase</keyword>
<evidence type="ECO:0000256" key="8">
    <source>
        <dbReference type="PIRSR" id="PIRSR601548-6"/>
    </source>
</evidence>
<feature type="active site" description="Proton acceptor 1" evidence="4">
    <location>
        <position position="395"/>
    </location>
</feature>
<dbReference type="CDD" id="cd06461">
    <property type="entry name" value="M2_ACE"/>
    <property type="match status" value="1"/>
</dbReference>
<keyword evidence="6" id="KW-0862">Zinc</keyword>
<comment type="caution">
    <text evidence="11">The sequence shown here is derived from an EMBL/GenBank/DDBJ whole genome shotgun (WGS) entry which is preliminary data.</text>
</comment>
<keyword evidence="3" id="KW-0325">Glycoprotein</keyword>
<feature type="active site" description="Proton acceptor 2" evidence="8">
    <location>
        <position position="395"/>
    </location>
</feature>
<feature type="binding site" evidence="9">
    <location>
        <position position="394"/>
    </location>
    <ligand>
        <name>Zn(2+)</name>
        <dbReference type="ChEBI" id="CHEBI:29105"/>
        <label>2</label>
        <note>catalytic</note>
    </ligand>
</feature>
<protein>
    <submittedName>
        <fullName evidence="11">Peptidyl-dipeptidase A</fullName>
        <ecNumber evidence="11">3.4.15.1</ecNumber>
    </submittedName>
</protein>
<keyword evidence="6" id="KW-0479">Metal-binding</keyword>
<feature type="active site" description="Proton donor 2" evidence="8">
    <location>
        <position position="524"/>
    </location>
</feature>
<dbReference type="EMBL" id="JACICF010000001">
    <property type="protein sequence ID" value="MBB3763685.1"/>
    <property type="molecule type" value="Genomic_DNA"/>
</dbReference>
<feature type="chain" id="PRO_5032841327" evidence="10">
    <location>
        <begin position="22"/>
        <end position="627"/>
    </location>
</feature>
<keyword evidence="1 10" id="KW-0732">Signal</keyword>
<feature type="binding site" evidence="5">
    <location>
        <position position="533"/>
    </location>
    <ligand>
        <name>chloride</name>
        <dbReference type="ChEBI" id="CHEBI:17996"/>
        <label>1</label>
    </ligand>
</feature>
<gene>
    <name evidence="11" type="ORF">FHS50_000708</name>
</gene>
<dbReference type="PANTHER" id="PTHR10514:SF27">
    <property type="entry name" value="ANGIOTENSIN-CONVERTING ENZYME"/>
    <property type="match status" value="1"/>
</dbReference>
<dbReference type="PROSITE" id="PS52011">
    <property type="entry name" value="PEPTIDASE_M2"/>
    <property type="match status" value="1"/>
</dbReference>
<evidence type="ECO:0000256" key="4">
    <source>
        <dbReference type="PIRSR" id="PIRSR601548-1"/>
    </source>
</evidence>
<dbReference type="GO" id="GO:0016020">
    <property type="term" value="C:membrane"/>
    <property type="evidence" value="ECO:0007669"/>
    <property type="project" value="InterPro"/>
</dbReference>
<feature type="binding site" evidence="9">
    <location>
        <position position="422"/>
    </location>
    <ligand>
        <name>Zn(2+)</name>
        <dbReference type="ChEBI" id="CHEBI:29105"/>
        <label>2</label>
        <note>catalytic</note>
    </ligand>
</feature>
<reference evidence="11 12" key="1">
    <citation type="submission" date="2020-08" db="EMBL/GenBank/DDBJ databases">
        <title>Genomic Encyclopedia of Type Strains, Phase IV (KMG-IV): sequencing the most valuable type-strain genomes for metagenomic binning, comparative biology and taxonomic classification.</title>
        <authorList>
            <person name="Goeker M."/>
        </authorList>
    </citation>
    <scope>NUCLEOTIDE SEQUENCE [LARGE SCALE GENOMIC DNA]</scope>
    <source>
        <strain evidence="11 12">DSM 24194</strain>
    </source>
</reference>
<name>A0A839Z266_9SPHN</name>
<keyword evidence="12" id="KW-1185">Reference proteome</keyword>